<dbReference type="CDD" id="cd00293">
    <property type="entry name" value="USP-like"/>
    <property type="match status" value="1"/>
</dbReference>
<dbReference type="RefSeq" id="WP_063501012.1">
    <property type="nucleotide sequence ID" value="NZ_CP014580.1"/>
</dbReference>
<dbReference type="InterPro" id="IPR014729">
    <property type="entry name" value="Rossmann-like_a/b/a_fold"/>
</dbReference>
<evidence type="ECO:0000313" key="3">
    <source>
        <dbReference type="EMBL" id="ANB77833.1"/>
    </source>
</evidence>
<dbReference type="PANTHER" id="PTHR46268">
    <property type="entry name" value="STRESS RESPONSE PROTEIN NHAX"/>
    <property type="match status" value="1"/>
</dbReference>
<dbReference type="PANTHER" id="PTHR46268:SF15">
    <property type="entry name" value="UNIVERSAL STRESS PROTEIN HP_0031"/>
    <property type="match status" value="1"/>
</dbReference>
<evidence type="ECO:0000259" key="2">
    <source>
        <dbReference type="Pfam" id="PF00582"/>
    </source>
</evidence>
<sequence>MYRHILAAIDGSETSAQAFDAALQLARESGAELQPLYVVDVPTMVYDAPGYDPSIVRDAFLAEGKHVADNALARMKHDSVQGAPRIIETNLVDGDYDVAHCILHAAEHLKADLVVMGTHGRRGVRRLVLGSVAERFLRIAQCPVLMISAHSAPEAATDAAGAAEREKKST</sequence>
<dbReference type="Proteomes" id="UP000076852">
    <property type="component" value="Plasmid pOLGA1"/>
</dbReference>
<dbReference type="Pfam" id="PF00582">
    <property type="entry name" value="Usp"/>
    <property type="match status" value="1"/>
</dbReference>
<dbReference type="PRINTS" id="PR01438">
    <property type="entry name" value="UNVRSLSTRESS"/>
</dbReference>
<accession>A0A161I3G2</accession>
<dbReference type="PIRSF" id="PIRSF006276">
    <property type="entry name" value="UspA"/>
    <property type="match status" value="1"/>
</dbReference>
<protein>
    <submittedName>
        <fullName evidence="3">Universal stress protein UspA</fullName>
    </submittedName>
</protein>
<proteinExistence type="inferred from homology"/>
<dbReference type="OrthoDB" id="8547832at2"/>
<evidence type="ECO:0000256" key="1">
    <source>
        <dbReference type="ARBA" id="ARBA00008791"/>
    </source>
</evidence>
<organism evidence="3 4">
    <name type="scientific">Paraburkholderia phytofirmans OLGA172</name>
    <dbReference type="NCBI Taxonomy" id="1417228"/>
    <lineage>
        <taxon>Bacteria</taxon>
        <taxon>Pseudomonadati</taxon>
        <taxon>Pseudomonadota</taxon>
        <taxon>Betaproteobacteria</taxon>
        <taxon>Burkholderiales</taxon>
        <taxon>Burkholderiaceae</taxon>
        <taxon>Paraburkholderia</taxon>
    </lineage>
</organism>
<keyword evidence="3" id="KW-0614">Plasmid</keyword>
<dbReference type="InterPro" id="IPR006016">
    <property type="entry name" value="UspA"/>
</dbReference>
<reference evidence="3 4" key="1">
    <citation type="journal article" date="2016" name="Gene">
        <title>PacBio SMRT assembly of a complex multi-replicon genome reveals chlorocatechol degradative operon in a region of genome plasticity.</title>
        <authorList>
            <person name="Ricker N."/>
            <person name="Shen S.Y."/>
            <person name="Goordial J."/>
            <person name="Jin S."/>
            <person name="Fulthorpe R.R."/>
        </authorList>
    </citation>
    <scope>NUCLEOTIDE SEQUENCE [LARGE SCALE GENOMIC DNA]</scope>
    <source>
        <strain evidence="3 4">OLGA172</strain>
        <plasmid evidence="4">polga1</plasmid>
    </source>
</reference>
<name>A0A161I3G2_9BURK</name>
<gene>
    <name evidence="3" type="ORF">AYM40_36380</name>
</gene>
<keyword evidence="4" id="KW-1185">Reference proteome</keyword>
<dbReference type="KEGG" id="buz:AYM40_36380"/>
<dbReference type="EMBL" id="CP014580">
    <property type="protein sequence ID" value="ANB77833.1"/>
    <property type="molecule type" value="Genomic_DNA"/>
</dbReference>
<dbReference type="InterPro" id="IPR006015">
    <property type="entry name" value="Universal_stress_UspA"/>
</dbReference>
<dbReference type="SUPFAM" id="SSF52402">
    <property type="entry name" value="Adenine nucleotide alpha hydrolases-like"/>
    <property type="match status" value="1"/>
</dbReference>
<dbReference type="Gene3D" id="3.40.50.620">
    <property type="entry name" value="HUPs"/>
    <property type="match status" value="1"/>
</dbReference>
<dbReference type="AlphaFoldDB" id="A0A161I3G2"/>
<geneLocation type="plasmid" evidence="4">
    <name>polga1</name>
</geneLocation>
<feature type="domain" description="UspA" evidence="2">
    <location>
        <begin position="1"/>
        <end position="147"/>
    </location>
</feature>
<evidence type="ECO:0000313" key="4">
    <source>
        <dbReference type="Proteomes" id="UP000076852"/>
    </source>
</evidence>
<comment type="similarity">
    <text evidence="1">Belongs to the universal stress protein A family.</text>
</comment>